<evidence type="ECO:0000256" key="12">
    <source>
        <dbReference type="ARBA" id="ARBA00049494"/>
    </source>
</evidence>
<dbReference type="Gene3D" id="3.40.50.620">
    <property type="entry name" value="HUPs"/>
    <property type="match status" value="1"/>
</dbReference>
<evidence type="ECO:0000256" key="2">
    <source>
        <dbReference type="ARBA" id="ARBA00012393"/>
    </source>
</evidence>
<dbReference type="SUPFAM" id="SSF52402">
    <property type="entry name" value="Adenine nucleotide alpha hydrolases-like"/>
    <property type="match status" value="1"/>
</dbReference>
<reference evidence="15" key="1">
    <citation type="submission" date="2025-08" db="UniProtKB">
        <authorList>
            <consortium name="RefSeq"/>
        </authorList>
    </citation>
    <scope>IDENTIFICATION</scope>
    <source>
        <strain evidence="15">Airmid</strain>
    </source>
</reference>
<accession>A0A6P6XY72</accession>
<comment type="catalytic activity">
    <reaction evidence="12">
        <text>FMN + ATP + H(+) = FAD + diphosphate</text>
        <dbReference type="Rhea" id="RHEA:17237"/>
        <dbReference type="ChEBI" id="CHEBI:15378"/>
        <dbReference type="ChEBI" id="CHEBI:30616"/>
        <dbReference type="ChEBI" id="CHEBI:33019"/>
        <dbReference type="ChEBI" id="CHEBI:57692"/>
        <dbReference type="ChEBI" id="CHEBI:58210"/>
        <dbReference type="EC" id="2.7.7.2"/>
    </reaction>
</comment>
<evidence type="ECO:0000313" key="15">
    <source>
        <dbReference type="RefSeq" id="XP_027196894.1"/>
    </source>
</evidence>
<keyword evidence="6" id="KW-0548">Nucleotidyltransferase</keyword>
<dbReference type="InParanoid" id="A0A6P6XY72"/>
<dbReference type="PANTHER" id="PTHR23293:SF9">
    <property type="entry name" value="FAD SYNTHASE"/>
    <property type="match status" value="1"/>
</dbReference>
<evidence type="ECO:0000256" key="6">
    <source>
        <dbReference type="ARBA" id="ARBA00022695"/>
    </source>
</evidence>
<dbReference type="PANTHER" id="PTHR23293">
    <property type="entry name" value="FAD SYNTHETASE-RELATED FMN ADENYLYLTRANSFERASE"/>
    <property type="match status" value="1"/>
</dbReference>
<dbReference type="KEGG" id="dpte:113791325"/>
<keyword evidence="14" id="KW-1185">Reference proteome</keyword>
<evidence type="ECO:0000256" key="7">
    <source>
        <dbReference type="ARBA" id="ARBA00022741"/>
    </source>
</evidence>
<dbReference type="Pfam" id="PF01507">
    <property type="entry name" value="PAPS_reduct"/>
    <property type="match status" value="2"/>
</dbReference>
<name>A0A6P6XY72_DERPT</name>
<dbReference type="EC" id="2.7.7.2" evidence="2"/>
<dbReference type="GO" id="GO:0006747">
    <property type="term" value="P:FAD biosynthetic process"/>
    <property type="evidence" value="ECO:0007669"/>
    <property type="project" value="TreeGrafter"/>
</dbReference>
<evidence type="ECO:0000256" key="5">
    <source>
        <dbReference type="ARBA" id="ARBA00022679"/>
    </source>
</evidence>
<evidence type="ECO:0000259" key="13">
    <source>
        <dbReference type="Pfam" id="PF01507"/>
    </source>
</evidence>
<keyword evidence="5" id="KW-0808">Transferase</keyword>
<dbReference type="OrthoDB" id="270728at2759"/>
<evidence type="ECO:0000256" key="3">
    <source>
        <dbReference type="ARBA" id="ARBA00022630"/>
    </source>
</evidence>
<keyword evidence="3" id="KW-0285">Flavoprotein</keyword>
<evidence type="ECO:0000256" key="4">
    <source>
        <dbReference type="ARBA" id="ARBA00022643"/>
    </source>
</evidence>
<comment type="pathway">
    <text evidence="1">Cofactor biosynthesis; FAD biosynthesis; FAD from FMN: step 1/1.</text>
</comment>
<dbReference type="GO" id="GO:0003919">
    <property type="term" value="F:FMN adenylyltransferase activity"/>
    <property type="evidence" value="ECO:0007669"/>
    <property type="project" value="UniProtKB-EC"/>
</dbReference>
<evidence type="ECO:0000256" key="10">
    <source>
        <dbReference type="ARBA" id="ARBA00031145"/>
    </source>
</evidence>
<keyword evidence="9" id="KW-0067">ATP-binding</keyword>
<dbReference type="Proteomes" id="UP000515146">
    <property type="component" value="Unplaced"/>
</dbReference>
<protein>
    <recommendedName>
        <fullName evidence="2">FAD synthase</fullName>
        <ecNumber evidence="2">2.7.7.2</ecNumber>
    </recommendedName>
    <alternativeName>
        <fullName evidence="10">FAD pyrophosphorylase</fullName>
    </alternativeName>
    <alternativeName>
        <fullName evidence="11">FMN adenylyltransferase</fullName>
    </alternativeName>
</protein>
<evidence type="ECO:0000256" key="8">
    <source>
        <dbReference type="ARBA" id="ARBA00022827"/>
    </source>
</evidence>
<dbReference type="InterPro" id="IPR002500">
    <property type="entry name" value="PAPS_reduct_dom"/>
</dbReference>
<evidence type="ECO:0000256" key="9">
    <source>
        <dbReference type="ARBA" id="ARBA00022840"/>
    </source>
</evidence>
<organism evidence="14 15">
    <name type="scientific">Dermatophagoides pteronyssinus</name>
    <name type="common">European house dust mite</name>
    <dbReference type="NCBI Taxonomy" id="6956"/>
    <lineage>
        <taxon>Eukaryota</taxon>
        <taxon>Metazoa</taxon>
        <taxon>Ecdysozoa</taxon>
        <taxon>Arthropoda</taxon>
        <taxon>Chelicerata</taxon>
        <taxon>Arachnida</taxon>
        <taxon>Acari</taxon>
        <taxon>Acariformes</taxon>
        <taxon>Sarcoptiformes</taxon>
        <taxon>Astigmata</taxon>
        <taxon>Psoroptidia</taxon>
        <taxon>Analgoidea</taxon>
        <taxon>Pyroglyphidae</taxon>
        <taxon>Dermatophagoidinae</taxon>
        <taxon>Dermatophagoides</taxon>
    </lineage>
</organism>
<dbReference type="OMA" id="CPLYDYG"/>
<dbReference type="InterPro" id="IPR014729">
    <property type="entry name" value="Rossmann-like_a/b/a_fold"/>
</dbReference>
<feature type="domain" description="Phosphoadenosine phosphosulphate reductase" evidence="13">
    <location>
        <begin position="215"/>
        <end position="281"/>
    </location>
</feature>
<dbReference type="GO" id="GO:0005524">
    <property type="term" value="F:ATP binding"/>
    <property type="evidence" value="ECO:0007669"/>
    <property type="project" value="UniProtKB-KW"/>
</dbReference>
<keyword evidence="8" id="KW-0274">FAD</keyword>
<proteinExistence type="predicted"/>
<sequence length="443" mass="52663">MSANPVNPSKTMPSNKFISNAEAQNVNVKCLTDVQISSEYRFSFYLERSMIDTFQSFLHDLFHQLYQMNIGKSSISYKFTFIEFLDHFRKIPSDLRKLYEFDEEFIGNNYKKYSDFIKCQFAYQIDSKNSIDDDQDRQKFAWIQAHVRYRIRQLSLRLSRLNDNFLNFLPSIRFDFRDSYRRLKQLAATNAKVHSLFKCCREQIKKVDSDPKRWCLSFNGGKDCTVLLHTLATIYQANLNNNQSENSLINLLWIKTSELFPEQELYLKRIQAFYGCRMNIYPGADLKSALYDVHKNQTFELIFMGCRRTDFEEKIGQKLTTVQPTDMGWPEFIRINPLLDWSYQDVWQFLLNLQVPYCPLYDYGYTSIDRPENTHPNPALLIRHFNDSLKQNFQKSINDRNETSELSTRIGLDDDDKNNRDVDEIYLPAYLLRRDDMERSCRH</sequence>
<evidence type="ECO:0000256" key="11">
    <source>
        <dbReference type="ARBA" id="ARBA00031871"/>
    </source>
</evidence>
<evidence type="ECO:0000313" key="14">
    <source>
        <dbReference type="Proteomes" id="UP000515146"/>
    </source>
</evidence>
<dbReference type="RefSeq" id="XP_027196894.1">
    <property type="nucleotide sequence ID" value="XM_027341093.1"/>
</dbReference>
<feature type="domain" description="Phosphoadenosine phosphosulphate reductase" evidence="13">
    <location>
        <begin position="295"/>
        <end position="368"/>
    </location>
</feature>
<gene>
    <name evidence="15" type="primary">LOC113791325</name>
</gene>
<evidence type="ECO:0000256" key="1">
    <source>
        <dbReference type="ARBA" id="ARBA00004726"/>
    </source>
</evidence>
<keyword evidence="4" id="KW-0288">FMN</keyword>
<keyword evidence="7" id="KW-0547">Nucleotide-binding</keyword>
<dbReference type="AlphaFoldDB" id="A0A6P6XY72"/>